<dbReference type="Pfam" id="PF07661">
    <property type="entry name" value="MORN_2"/>
    <property type="match status" value="3"/>
</dbReference>
<keyword evidence="2" id="KW-1185">Reference proteome</keyword>
<comment type="caution">
    <text evidence="1">The sequence shown here is derived from an EMBL/GenBank/DDBJ whole genome shotgun (WGS) entry which is preliminary data.</text>
</comment>
<proteinExistence type="predicted"/>
<dbReference type="PROSITE" id="PS51257">
    <property type="entry name" value="PROKAR_LIPOPROTEIN"/>
    <property type="match status" value="1"/>
</dbReference>
<dbReference type="RefSeq" id="WP_169678941.1">
    <property type="nucleotide sequence ID" value="NZ_JABBNU010000003.1"/>
</dbReference>
<sequence>MKEKIKIQYKIILSLTLLLVVLSGCFKTIDNRQNDLLLYKEDTIKLEARLFENGDTAAIISYLDSSETKVKHGFVKDFYRNGNLKGIHEFNKGNKDGGFETYYENGNLREKGKYRNGKLDSLYNSYYENGNPKGTFLYLEDNFIGECISYYENGSVKDYGFYIPNGELVFSVNYDINGNIVNENGEKIMLFNFGKKNLSYEVGEELNLSLYIPNPPDKSFKLNTKIENSSGEIIYDNDFTETRNGIVKIKHTLLEKGHHHVILNAHYFVQDSLFDQIDETIGFKVIE</sequence>
<evidence type="ECO:0000313" key="2">
    <source>
        <dbReference type="Proteomes" id="UP000559010"/>
    </source>
</evidence>
<dbReference type="AlphaFoldDB" id="A0A848IXN2"/>
<organism evidence="1 2">
    <name type="scientific">Marinigracilibium pacificum</name>
    <dbReference type="NCBI Taxonomy" id="2729599"/>
    <lineage>
        <taxon>Bacteria</taxon>
        <taxon>Pseudomonadati</taxon>
        <taxon>Bacteroidota</taxon>
        <taxon>Cytophagia</taxon>
        <taxon>Cytophagales</taxon>
        <taxon>Flammeovirgaceae</taxon>
        <taxon>Marinigracilibium</taxon>
    </lineage>
</organism>
<gene>
    <name evidence="1" type="ORF">HH304_05910</name>
</gene>
<accession>A0A848IXN2</accession>
<name>A0A848IXN2_9BACT</name>
<dbReference type="InterPro" id="IPR011652">
    <property type="entry name" value="MORN_2"/>
</dbReference>
<reference evidence="1 2" key="1">
    <citation type="submission" date="2020-04" db="EMBL/GenBank/DDBJ databases">
        <title>Flammeovirgaceae bacterium KN852 isolated from deep sea.</title>
        <authorList>
            <person name="Zhang D.-C."/>
        </authorList>
    </citation>
    <scope>NUCLEOTIDE SEQUENCE [LARGE SCALE GENOMIC DNA]</scope>
    <source>
        <strain evidence="1 2">KN852</strain>
    </source>
</reference>
<dbReference type="Proteomes" id="UP000559010">
    <property type="component" value="Unassembled WGS sequence"/>
</dbReference>
<dbReference type="Gene3D" id="3.90.930.1">
    <property type="match status" value="1"/>
</dbReference>
<dbReference type="SUPFAM" id="SSF82185">
    <property type="entry name" value="Histone H3 K4-specific methyltransferase SET7/9 N-terminal domain"/>
    <property type="match status" value="1"/>
</dbReference>
<protein>
    <recommendedName>
        <fullName evidence="3">MORN repeat protein</fullName>
    </recommendedName>
</protein>
<evidence type="ECO:0000313" key="1">
    <source>
        <dbReference type="EMBL" id="NMM47928.1"/>
    </source>
</evidence>
<dbReference type="EMBL" id="JABBNU010000003">
    <property type="protein sequence ID" value="NMM47928.1"/>
    <property type="molecule type" value="Genomic_DNA"/>
</dbReference>
<evidence type="ECO:0008006" key="3">
    <source>
        <dbReference type="Google" id="ProtNLM"/>
    </source>
</evidence>